<dbReference type="Gene3D" id="3.30.70.1440">
    <property type="entry name" value="Multidrug efflux transporter AcrB pore domain"/>
    <property type="match status" value="1"/>
</dbReference>
<keyword evidence="4" id="KW-0997">Cell inner membrane</keyword>
<feature type="transmembrane region" description="Helical" evidence="8">
    <location>
        <begin position="1071"/>
        <end position="1092"/>
    </location>
</feature>
<keyword evidence="2" id="KW-0813">Transport</keyword>
<sequence length="1155" mass="125409">MLARFFIERPIFAWVLSIVILLAGGVSVVTLPVAQYPDITPPTVQVTASYPGASAQVVADAVAAPIEEQVNGVQGLLYMSSQCTNDGAYNLTLTFELGTDLDMATVLVQNRVSWAMAQLPLQVQLQGINTKKKSPSILLAINLISPGGTYDDIYLSNYATIQVKDEIFRLDGVGDITYLGERDYSMRAWLDPQKMTSRNITVNEVIQAVQNQNMQVAAGQIGRQPVPEGQQFQLTLTTLGRLQDPDQFGDIIVKTSQGNDQTGRPASQVVRLRDIARVELGAQQYDQICKLDGMPSVALAIFQEPGSNAMKVAKEIKNKMAELKQSFPADLDYRIVYDTTPFITESVNEVFKTLRDAIILVAIVVLFFLQDWKAMILPMIDVPVSLVGAFAVMAVIGFSLNNLTLFGLVLAIGIVVDDAIVVLENVERQMATGLDAKTATIKAMDEITGPIVAITLVLSSVFLPSVFMPSISGQFYRQFALTISAAMVISAINAMTLTPSRAASVFSTEHVDEHGEPIREALPWWIFCLFGGLLTYWVGANYLGEWFGHEAPATGGHGDEAGPGWTMTLTYFVPGFVLGGFIGKLIILPVNRVLAKFFGGFNRLFDRITEGYSAIVKRSLRVSLMVLAIYGGLLYLTAHELTVAPKGFIPTQDQGYLLVNVQLPDSASVQRTEAVMDRLAGIALGDPKDPSRPGIPGVQHMMSVAGQSVLLSANASNFGSCFCILKPFEERTSPDEYDAVVAEKLRALVAQEVPEAQISVFRAPPIQGLGTSAGWKMQIEQRGYVDLHQLQSDADELVAQANADPELLGVSTMFRAETPQIYLDIDRTKCESLGVAMKDAFDALQVFMGGYYVNLFNEFGRTWQVNLSAESQFRTQVEDLNQLYVRNRFGDMVPLATLMQEQDIGGPVMVNRYNMYASASVQGAQAPGVSSGTAMAAMQRLADSLGLSYQWTEIAYMEQEPVTVGTFEVSAGMVGIAVFALGAILVFLVLAAKYESWKLPFSVILVVPMCLLCSVTGMLIASLPVDIFVQIGFIVLVGLAAKNAILIVEFAHQLHLEGQPLAEATVEACRLRLRPIIMTSFAFILGVVPLVLGRGAGAEMRNSLGTAVFSGMIGVTFFGIFLTPVFFYVLERFGRRKKEAAVASTDNSASGSAGG</sequence>
<dbReference type="Proteomes" id="UP000317909">
    <property type="component" value="Chromosome"/>
</dbReference>
<feature type="transmembrane region" description="Helical" evidence="8">
    <location>
        <begin position="1104"/>
        <end position="1130"/>
    </location>
</feature>
<feature type="transmembrane region" description="Helical" evidence="8">
    <location>
        <begin position="999"/>
        <end position="1021"/>
    </location>
</feature>
<evidence type="ECO:0000256" key="5">
    <source>
        <dbReference type="ARBA" id="ARBA00022692"/>
    </source>
</evidence>
<dbReference type="FunFam" id="3.30.70.1430:FF:000001">
    <property type="entry name" value="Efflux pump membrane transporter"/>
    <property type="match status" value="1"/>
</dbReference>
<evidence type="ECO:0000313" key="9">
    <source>
        <dbReference type="EMBL" id="QDT73038.1"/>
    </source>
</evidence>
<keyword evidence="10" id="KW-1185">Reference proteome</keyword>
<dbReference type="RefSeq" id="WP_145432541.1">
    <property type="nucleotide sequence ID" value="NZ_CP036339.1"/>
</dbReference>
<dbReference type="EMBL" id="CP036339">
    <property type="protein sequence ID" value="QDT73038.1"/>
    <property type="molecule type" value="Genomic_DNA"/>
</dbReference>
<feature type="transmembrane region" description="Helical" evidence="8">
    <location>
        <begin position="571"/>
        <end position="594"/>
    </location>
</feature>
<comment type="subcellular location">
    <subcellularLocation>
        <location evidence="1">Cell inner membrane</location>
        <topology evidence="1">Multi-pass membrane protein</topology>
    </subcellularLocation>
</comment>
<dbReference type="FunFam" id="1.20.1640.10:FF:000001">
    <property type="entry name" value="Efflux pump membrane transporter"/>
    <property type="match status" value="1"/>
</dbReference>
<accession>A0A517TXD7</accession>
<evidence type="ECO:0000256" key="7">
    <source>
        <dbReference type="ARBA" id="ARBA00023136"/>
    </source>
</evidence>
<dbReference type="GO" id="GO:0005886">
    <property type="term" value="C:plasma membrane"/>
    <property type="evidence" value="ECO:0007669"/>
    <property type="project" value="UniProtKB-SubCell"/>
</dbReference>
<dbReference type="PANTHER" id="PTHR32063:SF11">
    <property type="entry name" value="CATION OR DRUG EFFLUX SYSTEM PROTEIN"/>
    <property type="match status" value="1"/>
</dbReference>
<feature type="transmembrane region" description="Helical" evidence="8">
    <location>
        <begin position="350"/>
        <end position="369"/>
    </location>
</feature>
<protein>
    <submittedName>
        <fullName evidence="9">Efflux pump membrane transporter BepE</fullName>
    </submittedName>
</protein>
<feature type="transmembrane region" description="Helical" evidence="8">
    <location>
        <begin position="376"/>
        <end position="399"/>
    </location>
</feature>
<organism evidence="9 10">
    <name type="scientific">Lacipirellula limnantheis</name>
    <dbReference type="NCBI Taxonomy" id="2528024"/>
    <lineage>
        <taxon>Bacteria</taxon>
        <taxon>Pseudomonadati</taxon>
        <taxon>Planctomycetota</taxon>
        <taxon>Planctomycetia</taxon>
        <taxon>Pirellulales</taxon>
        <taxon>Lacipirellulaceae</taxon>
        <taxon>Lacipirellula</taxon>
    </lineage>
</organism>
<dbReference type="OrthoDB" id="220575at2"/>
<keyword evidence="5 8" id="KW-0812">Transmembrane</keyword>
<dbReference type="Gene3D" id="3.30.70.1320">
    <property type="entry name" value="Multidrug efflux transporter AcrB pore domain like"/>
    <property type="match status" value="1"/>
</dbReference>
<evidence type="ECO:0000313" key="10">
    <source>
        <dbReference type="Proteomes" id="UP000317909"/>
    </source>
</evidence>
<dbReference type="InterPro" id="IPR001036">
    <property type="entry name" value="Acrflvin-R"/>
</dbReference>
<dbReference type="KEGG" id="llh:I41_22270"/>
<dbReference type="AlphaFoldDB" id="A0A517TXD7"/>
<evidence type="ECO:0000256" key="6">
    <source>
        <dbReference type="ARBA" id="ARBA00022989"/>
    </source>
</evidence>
<feature type="transmembrane region" description="Helical" evidence="8">
    <location>
        <begin position="479"/>
        <end position="500"/>
    </location>
</feature>
<reference evidence="9 10" key="1">
    <citation type="submission" date="2019-02" db="EMBL/GenBank/DDBJ databases">
        <title>Deep-cultivation of Planctomycetes and their phenomic and genomic characterization uncovers novel biology.</title>
        <authorList>
            <person name="Wiegand S."/>
            <person name="Jogler M."/>
            <person name="Boedeker C."/>
            <person name="Pinto D."/>
            <person name="Vollmers J."/>
            <person name="Rivas-Marin E."/>
            <person name="Kohn T."/>
            <person name="Peeters S.H."/>
            <person name="Heuer A."/>
            <person name="Rast P."/>
            <person name="Oberbeckmann S."/>
            <person name="Bunk B."/>
            <person name="Jeske O."/>
            <person name="Meyerdierks A."/>
            <person name="Storesund J.E."/>
            <person name="Kallscheuer N."/>
            <person name="Luecker S."/>
            <person name="Lage O.M."/>
            <person name="Pohl T."/>
            <person name="Merkel B.J."/>
            <person name="Hornburger P."/>
            <person name="Mueller R.-W."/>
            <person name="Bruemmer F."/>
            <person name="Labrenz M."/>
            <person name="Spormann A.M."/>
            <person name="Op den Camp H."/>
            <person name="Overmann J."/>
            <person name="Amann R."/>
            <person name="Jetten M.S.M."/>
            <person name="Mascher T."/>
            <person name="Medema M.H."/>
            <person name="Devos D.P."/>
            <person name="Kaster A.-K."/>
            <person name="Ovreas L."/>
            <person name="Rohde M."/>
            <person name="Galperin M.Y."/>
            <person name="Jogler C."/>
        </authorList>
    </citation>
    <scope>NUCLEOTIDE SEQUENCE [LARGE SCALE GENOMIC DNA]</scope>
    <source>
        <strain evidence="9 10">I41</strain>
    </source>
</reference>
<dbReference type="Gene3D" id="3.30.2090.10">
    <property type="entry name" value="Multidrug efflux transporter AcrB TolC docking domain, DN and DC subdomains"/>
    <property type="match status" value="2"/>
</dbReference>
<gene>
    <name evidence="9" type="primary">bepE_1</name>
    <name evidence="9" type="ORF">I41_22270</name>
</gene>
<evidence type="ECO:0000256" key="8">
    <source>
        <dbReference type="SAM" id="Phobius"/>
    </source>
</evidence>
<dbReference type="PANTHER" id="PTHR32063">
    <property type="match status" value="1"/>
</dbReference>
<dbReference type="SUPFAM" id="SSF82693">
    <property type="entry name" value="Multidrug efflux transporter AcrB pore domain, PN1, PN2, PC1 and PC2 subdomains"/>
    <property type="match status" value="3"/>
</dbReference>
<feature type="transmembrane region" description="Helical" evidence="8">
    <location>
        <begin position="615"/>
        <end position="636"/>
    </location>
</feature>
<evidence type="ECO:0000256" key="4">
    <source>
        <dbReference type="ARBA" id="ARBA00022519"/>
    </source>
</evidence>
<evidence type="ECO:0000256" key="1">
    <source>
        <dbReference type="ARBA" id="ARBA00004429"/>
    </source>
</evidence>
<evidence type="ECO:0000256" key="2">
    <source>
        <dbReference type="ARBA" id="ARBA00022448"/>
    </source>
</evidence>
<dbReference type="SUPFAM" id="SSF82714">
    <property type="entry name" value="Multidrug efflux transporter AcrB TolC docking domain, DN and DC subdomains"/>
    <property type="match status" value="2"/>
</dbReference>
<keyword evidence="3" id="KW-1003">Cell membrane</keyword>
<dbReference type="Pfam" id="PF00873">
    <property type="entry name" value="ACR_tran"/>
    <property type="match status" value="2"/>
</dbReference>
<feature type="transmembrane region" description="Helical" evidence="8">
    <location>
        <begin position="405"/>
        <end position="426"/>
    </location>
</feature>
<feature type="transmembrane region" description="Helical" evidence="8">
    <location>
        <begin position="521"/>
        <end position="539"/>
    </location>
</feature>
<proteinExistence type="predicted"/>
<dbReference type="InterPro" id="IPR027463">
    <property type="entry name" value="AcrB_DN_DC_subdom"/>
</dbReference>
<dbReference type="PRINTS" id="PR00702">
    <property type="entry name" value="ACRIFLAVINRP"/>
</dbReference>
<feature type="transmembrane region" description="Helical" evidence="8">
    <location>
        <begin position="969"/>
        <end position="992"/>
    </location>
</feature>
<dbReference type="Gene3D" id="1.20.1640.10">
    <property type="entry name" value="Multidrug efflux transporter AcrB transmembrane domain"/>
    <property type="match status" value="3"/>
</dbReference>
<evidence type="ECO:0000256" key="3">
    <source>
        <dbReference type="ARBA" id="ARBA00022475"/>
    </source>
</evidence>
<feature type="transmembrane region" description="Helical" evidence="8">
    <location>
        <begin position="447"/>
        <end position="467"/>
    </location>
</feature>
<feature type="transmembrane region" description="Helical" evidence="8">
    <location>
        <begin position="12"/>
        <end position="34"/>
    </location>
</feature>
<feature type="transmembrane region" description="Helical" evidence="8">
    <location>
        <begin position="1027"/>
        <end position="1050"/>
    </location>
</feature>
<keyword evidence="6 8" id="KW-1133">Transmembrane helix</keyword>
<dbReference type="GO" id="GO:0042910">
    <property type="term" value="F:xenobiotic transmembrane transporter activity"/>
    <property type="evidence" value="ECO:0007669"/>
    <property type="project" value="TreeGrafter"/>
</dbReference>
<dbReference type="SUPFAM" id="SSF82866">
    <property type="entry name" value="Multidrug efflux transporter AcrB transmembrane domain"/>
    <property type="match status" value="2"/>
</dbReference>
<dbReference type="Gene3D" id="3.30.70.1430">
    <property type="entry name" value="Multidrug efflux transporter AcrB pore domain"/>
    <property type="match status" value="2"/>
</dbReference>
<keyword evidence="7 8" id="KW-0472">Membrane</keyword>
<name>A0A517TXD7_9BACT</name>